<accession>A0A2U2AFX8</accession>
<comment type="similarity">
    <text evidence="6">Belongs to the drug/metabolite transporter (DMT) superfamily. Small multidrug resistance (SMR) (TC 2.A.7.1) family.</text>
</comment>
<keyword evidence="3 6" id="KW-0812">Transmembrane</keyword>
<dbReference type="InterPro" id="IPR045324">
    <property type="entry name" value="Small_multidrug_res"/>
</dbReference>
<evidence type="ECO:0000313" key="8">
    <source>
        <dbReference type="EMBL" id="PWD81540.1"/>
    </source>
</evidence>
<dbReference type="Gene3D" id="1.10.3730.20">
    <property type="match status" value="1"/>
</dbReference>
<comment type="caution">
    <text evidence="8">The sequence shown here is derived from an EMBL/GenBank/DDBJ whole genome shotgun (WGS) entry which is preliminary data.</text>
</comment>
<evidence type="ECO:0000256" key="4">
    <source>
        <dbReference type="ARBA" id="ARBA00022989"/>
    </source>
</evidence>
<dbReference type="PANTHER" id="PTHR30561:SF7">
    <property type="entry name" value="GUANIDINIUM EFFLUX SYSTEM SUBUNIT GDNC-RELATED"/>
    <property type="match status" value="1"/>
</dbReference>
<dbReference type="Proteomes" id="UP000245020">
    <property type="component" value="Unassembled WGS sequence"/>
</dbReference>
<feature type="transmembrane region" description="Helical" evidence="7">
    <location>
        <begin position="84"/>
        <end position="103"/>
    </location>
</feature>
<keyword evidence="4 7" id="KW-1133">Transmembrane helix</keyword>
<dbReference type="OrthoDB" id="9808638at2"/>
<name>A0A2U2AFX8_9GAMM</name>
<dbReference type="SUPFAM" id="SSF103481">
    <property type="entry name" value="Multidrug resistance efflux transporter EmrE"/>
    <property type="match status" value="1"/>
</dbReference>
<organism evidence="8 9">
    <name type="scientific">Ignatzschineria ureiclastica</name>
    <dbReference type="NCBI Taxonomy" id="472582"/>
    <lineage>
        <taxon>Bacteria</taxon>
        <taxon>Pseudomonadati</taxon>
        <taxon>Pseudomonadota</taxon>
        <taxon>Gammaproteobacteria</taxon>
        <taxon>Cardiobacteriales</taxon>
        <taxon>Ignatzschineriaceae</taxon>
        <taxon>Ignatzschineria</taxon>
    </lineage>
</organism>
<dbReference type="InterPro" id="IPR000390">
    <property type="entry name" value="Small_drug/metabolite_transptr"/>
</dbReference>
<evidence type="ECO:0000256" key="2">
    <source>
        <dbReference type="ARBA" id="ARBA00022475"/>
    </source>
</evidence>
<keyword evidence="5 7" id="KW-0472">Membrane</keyword>
<feature type="transmembrane region" description="Helical" evidence="7">
    <location>
        <begin position="5"/>
        <end position="23"/>
    </location>
</feature>
<feature type="transmembrane region" description="Helical" evidence="7">
    <location>
        <begin position="29"/>
        <end position="46"/>
    </location>
</feature>
<dbReference type="EMBL" id="QEWQ01000002">
    <property type="protein sequence ID" value="PWD81540.1"/>
    <property type="molecule type" value="Genomic_DNA"/>
</dbReference>
<dbReference type="GO" id="GO:0005886">
    <property type="term" value="C:plasma membrane"/>
    <property type="evidence" value="ECO:0007669"/>
    <property type="project" value="UniProtKB-SubCell"/>
</dbReference>
<evidence type="ECO:0000256" key="1">
    <source>
        <dbReference type="ARBA" id="ARBA00004651"/>
    </source>
</evidence>
<dbReference type="PANTHER" id="PTHR30561">
    <property type="entry name" value="SMR FAMILY PROTON-DEPENDENT DRUG EFFLUX TRANSPORTER SUGE"/>
    <property type="match status" value="1"/>
</dbReference>
<sequence>MMNKAWIYVALTSIFELIWLYGFNVASSWWHWIIIGIFILLDLNFLAKACEGLPTGTVYAIFAASGTVGTVLMDYFLFDESITGEMLFFMGIILIGVIGLNIFDVNTKLEEEDEDHLTKQEDQKQQNERRI</sequence>
<dbReference type="AlphaFoldDB" id="A0A2U2AFX8"/>
<keyword evidence="2" id="KW-1003">Cell membrane</keyword>
<reference evidence="9" key="1">
    <citation type="submission" date="2018-05" db="EMBL/GenBank/DDBJ databases">
        <title>Ignatzschineria dubaiensis sp. nov., isolated from necrotic foot tissues of dromedaries (Camelus dromedarius) and associated maggots in Dubai, United Arab Emirates.</title>
        <authorList>
            <person name="Tsang C.C."/>
            <person name="Tang J.Y.M."/>
            <person name="Fong J.Y.H."/>
            <person name="Kinne J."/>
            <person name="Lee H.H."/>
            <person name="Joseph M."/>
            <person name="Jose S."/>
            <person name="Schuster R.K."/>
            <person name="Tang Y."/>
            <person name="Sivakumar S."/>
            <person name="Chen J.H.K."/>
            <person name="Teng J.L.L."/>
            <person name="Lau S.K.P."/>
            <person name="Wernery U."/>
            <person name="Woo P.C.Y."/>
        </authorList>
    </citation>
    <scope>NUCLEOTIDE SEQUENCE [LARGE SCALE GENOMIC DNA]</scope>
    <source>
        <strain evidence="9">KCTC 22644</strain>
    </source>
</reference>
<dbReference type="InterPro" id="IPR037185">
    <property type="entry name" value="EmrE-like"/>
</dbReference>
<evidence type="ECO:0000256" key="7">
    <source>
        <dbReference type="SAM" id="Phobius"/>
    </source>
</evidence>
<evidence type="ECO:0000256" key="3">
    <source>
        <dbReference type="ARBA" id="ARBA00022692"/>
    </source>
</evidence>
<protein>
    <submittedName>
        <fullName evidence="8">Ligand-binding protein SH3</fullName>
    </submittedName>
</protein>
<feature type="transmembrane region" description="Helical" evidence="7">
    <location>
        <begin position="58"/>
        <end position="78"/>
    </location>
</feature>
<evidence type="ECO:0000256" key="6">
    <source>
        <dbReference type="RuleBase" id="RU003942"/>
    </source>
</evidence>
<evidence type="ECO:0000256" key="5">
    <source>
        <dbReference type="ARBA" id="ARBA00023136"/>
    </source>
</evidence>
<dbReference type="GO" id="GO:0022857">
    <property type="term" value="F:transmembrane transporter activity"/>
    <property type="evidence" value="ECO:0007669"/>
    <property type="project" value="InterPro"/>
</dbReference>
<keyword evidence="9" id="KW-1185">Reference proteome</keyword>
<dbReference type="Pfam" id="PF00893">
    <property type="entry name" value="Multi_Drug_Res"/>
    <property type="match status" value="1"/>
</dbReference>
<gene>
    <name evidence="8" type="ORF">DC083_03615</name>
</gene>
<proteinExistence type="inferred from homology"/>
<comment type="subcellular location">
    <subcellularLocation>
        <location evidence="1 6">Cell membrane</location>
        <topology evidence="1 6">Multi-pass membrane protein</topology>
    </subcellularLocation>
</comment>
<evidence type="ECO:0000313" key="9">
    <source>
        <dbReference type="Proteomes" id="UP000245020"/>
    </source>
</evidence>